<keyword evidence="2" id="KW-1185">Reference proteome</keyword>
<evidence type="ECO:0000313" key="1">
    <source>
        <dbReference type="EMBL" id="GAT65008.1"/>
    </source>
</evidence>
<comment type="caution">
    <text evidence="1">The sequence shown here is derived from an EMBL/GenBank/DDBJ whole genome shotgun (WGS) entry which is preliminary data.</text>
</comment>
<organism evidence="1 2">
    <name type="scientific">Planomonospora sphaerica</name>
    <dbReference type="NCBI Taxonomy" id="161355"/>
    <lineage>
        <taxon>Bacteria</taxon>
        <taxon>Bacillati</taxon>
        <taxon>Actinomycetota</taxon>
        <taxon>Actinomycetes</taxon>
        <taxon>Streptosporangiales</taxon>
        <taxon>Streptosporangiaceae</taxon>
        <taxon>Planomonospora</taxon>
    </lineage>
</organism>
<sequence length="29" mass="3379">MISALRTGTEVRTDPVTRIEDFAGYFRYL</sequence>
<gene>
    <name evidence="1" type="ORF">PS9374_00640</name>
</gene>
<dbReference type="AlphaFoldDB" id="A0A171BF93"/>
<name>A0A171BF93_9ACTN</name>
<dbReference type="EMBL" id="BDCX01000001">
    <property type="protein sequence ID" value="GAT65008.1"/>
    <property type="molecule type" value="Genomic_DNA"/>
</dbReference>
<protein>
    <submittedName>
        <fullName evidence="1">Uncharacterized protein</fullName>
    </submittedName>
</protein>
<reference evidence="2" key="2">
    <citation type="submission" date="2016-04" db="EMBL/GenBank/DDBJ databases">
        <title>Planomonospora sphaerica JCM9374 whole genome shotgun sequence.</title>
        <authorList>
            <person name="Suzuki T."/>
            <person name="Dohra H."/>
            <person name="Kodani S."/>
        </authorList>
    </citation>
    <scope>NUCLEOTIDE SEQUENCE [LARGE SCALE GENOMIC DNA]</scope>
    <source>
        <strain evidence="2">JCM 9374</strain>
    </source>
</reference>
<accession>A0A171BF93</accession>
<dbReference type="STRING" id="161355.PS9374_00640"/>
<dbReference type="Proteomes" id="UP000077701">
    <property type="component" value="Unassembled WGS sequence"/>
</dbReference>
<evidence type="ECO:0000313" key="2">
    <source>
        <dbReference type="Proteomes" id="UP000077701"/>
    </source>
</evidence>
<proteinExistence type="predicted"/>
<reference evidence="1 2" key="1">
    <citation type="journal article" date="2016" name="Genome Announc.">
        <title>Draft Genome Sequence of Planomonospora sphaerica JCM9374, a Rare Actinomycete.</title>
        <authorList>
            <person name="Dohra H."/>
            <person name="Suzuki T."/>
            <person name="Inoue Y."/>
            <person name="Kodani S."/>
        </authorList>
    </citation>
    <scope>NUCLEOTIDE SEQUENCE [LARGE SCALE GENOMIC DNA]</scope>
    <source>
        <strain evidence="1 2">JCM 9374</strain>
    </source>
</reference>